<dbReference type="InterPro" id="IPR029048">
    <property type="entry name" value="HSP70_C_sf"/>
</dbReference>
<dbReference type="STRING" id="3871.A0A4P1R646"/>
<reference evidence="6 7" key="1">
    <citation type="journal article" date="2017" name="Plant Biotechnol. J.">
        <title>A comprehensive draft genome sequence for lupin (Lupinus angustifolius), an emerging health food: insights into plant-microbe interactions and legume evolution.</title>
        <authorList>
            <person name="Hane J.K."/>
            <person name="Ming Y."/>
            <person name="Kamphuis L.G."/>
            <person name="Nelson M.N."/>
            <person name="Garg G."/>
            <person name="Atkins C.A."/>
            <person name="Bayer P.E."/>
            <person name="Bravo A."/>
            <person name="Bringans S."/>
            <person name="Cannon S."/>
            <person name="Edwards D."/>
            <person name="Foley R."/>
            <person name="Gao L.L."/>
            <person name="Harrison M.J."/>
            <person name="Huang W."/>
            <person name="Hurgobin B."/>
            <person name="Li S."/>
            <person name="Liu C.W."/>
            <person name="McGrath A."/>
            <person name="Morahan G."/>
            <person name="Murray J."/>
            <person name="Weller J."/>
            <person name="Jian J."/>
            <person name="Singh K.B."/>
        </authorList>
    </citation>
    <scope>NUCLEOTIDE SEQUENCE [LARGE SCALE GENOMIC DNA]</scope>
    <source>
        <strain evidence="7">cv. Tanjil</strain>
        <tissue evidence="6">Whole plant</tissue>
    </source>
</reference>
<sequence>MSVVGFDIGNENCVIAVVKQRGVDVLLNDESKRETPSVVCFGDKQRFLGSAGAASALMHPMSTISQVKRMIGRKFVDPDVQNELKMFPIETSKGPDGGILIHLKYLEETHTFTPVQILAMLFAHLKTITEKDLGTTVSDCVIGVPSYFTDLQRWAYLNAASIVGLKPLRLIHDCTAIGLGYGIYKTDFPTTDPVNVAFIDIGHCDTQVSIAAFRAGKMKILSHAFDRSLGGRDFDELLFGHFAAKFKEQYSIDVSCSAKACTRLRAGCEKLKKVLSANSEAPLNIECLMDEKDVKGIIKREEFENLASGLLERICIPCNKALADAGLTAEKISSVELVGSGSRIPAISTLLTSVFKREPSRTLNASECVGRGCALQCAMLSPIFSVKEYEVQDSIPFSIGFSSDENPIYTGPNSVLFPKGQTIPSAKTLTFQCKNFLHLEAFYVNPNELPPGTSPKISSFTIGPFHGSHGCKTKARVQFQLNLHGIVCIESATLIEERVDASVTTDDHHSNFEATDTELNSKTVVNDTEDTVNKRCGSPHASAADGTREDKTNRRHHVEVSENIYGGMTKDEILEAQQKELQLTEQDRTMELTKDKKNSLEAYVYEMRPKLFNTYRNFASDQERDDISRGLQETEEWLYDDGEDETLHVYSAKLEYLKQLVVPIENRYKDEEARAQATRDLLSSIVERRMSASSLPLQNKEQIIIECNKAEQWLREKMQQQDCLAKCSDPVFWSSDIQSKTEELNLYDFPFCFPFQTVSIAAFRAGKMKILSHAFDRSLGGRDFDELLFGHFAAKFKEQYSIDVSCSAKACTRLRAGCEKLKKVLSANSEAPLNIECLMDEKDVKGIIKREEFENLASGLLERICIPCNKALADAGLTAEKISSVELVGSGSRIPAISTLLTSVFKREPSRTLNASECVGRGCALQCAMLSPIFSVKEYEVQDSIPFSIGFSSDENPIYTGPNSVLFPKGQTIPSAKTLTFQCKNFLHLEAFYVNPNELPPGTSPKISSFTIGPFHGSHGCKTKARVQFQLNLHGIVCIESATLIEERVDASVTTDDHHSNFEATDTELNSKTVVNDTEDTVNKRCGSPHASAADGTREDKTNRRHHVEVSENIYGGMTKDEILEAQQKELQLTEQDRTMELTKDKKNSLEAYVYEMRPKLFNTYRNFASDQERDDISRGLQETEEWLYDDGEDETLHVYSAKLEYLKQLVVPIENRYKDEEARAQATRDLLSSIVERRMSASSLPLQNKEQIIIECNKAEQWLREKMQQQDCLAKCSDPVFWSSDIQSKTEELNLVCQQILGSKGSPTSEDMQNTPNHQ</sequence>
<dbReference type="Pfam" id="PF00012">
    <property type="entry name" value="HSP70"/>
    <property type="match status" value="2"/>
</dbReference>
<dbReference type="PANTHER" id="PTHR45639">
    <property type="entry name" value="HSC70CB, ISOFORM G-RELATED"/>
    <property type="match status" value="1"/>
</dbReference>
<dbReference type="FunFam" id="1.20.1270.10:FF:000002">
    <property type="entry name" value="Heat shock 70 kDa protein 4"/>
    <property type="match status" value="2"/>
</dbReference>
<dbReference type="Gene3D" id="1.20.1270.10">
    <property type="match status" value="2"/>
</dbReference>
<evidence type="ECO:0000256" key="4">
    <source>
        <dbReference type="ARBA" id="ARBA00061090"/>
    </source>
</evidence>
<comment type="similarity">
    <text evidence="4">Belongs to the heat shock protein 70 (TC 1.A.33) family. HSP110/SSE subfamily.</text>
</comment>
<keyword evidence="3" id="KW-0143">Chaperone</keyword>
<accession>A0A4P1R646</accession>
<dbReference type="PANTHER" id="PTHR45639:SF21">
    <property type="entry name" value="HEAT SHOCK 70 KDA PROTEIN"/>
    <property type="match status" value="1"/>
</dbReference>
<dbReference type="Gene3D" id="3.30.420.40">
    <property type="match status" value="4"/>
</dbReference>
<evidence type="ECO:0000313" key="6">
    <source>
        <dbReference type="EMBL" id="OIW02869.1"/>
    </source>
</evidence>
<dbReference type="InterPro" id="IPR013126">
    <property type="entry name" value="Hsp_70_fam"/>
</dbReference>
<dbReference type="GO" id="GO:0005829">
    <property type="term" value="C:cytosol"/>
    <property type="evidence" value="ECO:0007669"/>
    <property type="project" value="TreeGrafter"/>
</dbReference>
<dbReference type="InterPro" id="IPR043129">
    <property type="entry name" value="ATPase_NBD"/>
</dbReference>
<dbReference type="SUPFAM" id="SSF100934">
    <property type="entry name" value="Heat shock protein 70kD (HSP70), C-terminal subdomain"/>
    <property type="match status" value="2"/>
</dbReference>
<dbReference type="FunFam" id="3.90.640.10:FF:000004">
    <property type="entry name" value="Heat shock 70 kDa protein 4"/>
    <property type="match status" value="2"/>
</dbReference>
<feature type="region of interest" description="Disordered" evidence="5">
    <location>
        <begin position="1079"/>
        <end position="1103"/>
    </location>
</feature>
<dbReference type="SUPFAM" id="SSF53067">
    <property type="entry name" value="Actin-like ATPase domain"/>
    <property type="match status" value="3"/>
</dbReference>
<dbReference type="GO" id="GO:0005524">
    <property type="term" value="F:ATP binding"/>
    <property type="evidence" value="ECO:0007669"/>
    <property type="project" value="UniProtKB-KW"/>
</dbReference>
<evidence type="ECO:0000256" key="5">
    <source>
        <dbReference type="SAM" id="MobiDB-lite"/>
    </source>
</evidence>
<dbReference type="Gramene" id="OIW02869">
    <property type="protein sequence ID" value="OIW02869"/>
    <property type="gene ID" value="TanjilG_29645"/>
</dbReference>
<dbReference type="Gene3D" id="3.30.30.30">
    <property type="match status" value="1"/>
</dbReference>
<evidence type="ECO:0000313" key="7">
    <source>
        <dbReference type="Proteomes" id="UP000188354"/>
    </source>
</evidence>
<evidence type="ECO:0000256" key="1">
    <source>
        <dbReference type="ARBA" id="ARBA00022741"/>
    </source>
</evidence>
<dbReference type="SUPFAM" id="SSF100920">
    <property type="entry name" value="Heat shock protein 70kD (HSP70), peptide-binding domain"/>
    <property type="match status" value="2"/>
</dbReference>
<protein>
    <recommendedName>
        <fullName evidence="8">Heat shock 70 kDa protein 16</fullName>
    </recommendedName>
</protein>
<dbReference type="Gene3D" id="2.60.34.10">
    <property type="entry name" value="Substrate Binding Domain Of DNAk, Chain A, domain 1"/>
    <property type="match status" value="2"/>
</dbReference>
<dbReference type="InterPro" id="IPR029047">
    <property type="entry name" value="HSP70_peptide-bd_sf"/>
</dbReference>
<dbReference type="FunFam" id="3.30.30.30:FF:000002">
    <property type="entry name" value="Heat shock 70 kDa protein 4"/>
    <property type="match status" value="1"/>
</dbReference>
<dbReference type="GO" id="GO:0140662">
    <property type="term" value="F:ATP-dependent protein folding chaperone"/>
    <property type="evidence" value="ECO:0007669"/>
    <property type="project" value="InterPro"/>
</dbReference>
<dbReference type="FunFam" id="3.30.420.40:FF:000171">
    <property type="entry name" value="Heat shock 70 kDa protein 4"/>
    <property type="match status" value="2"/>
</dbReference>
<evidence type="ECO:0000256" key="2">
    <source>
        <dbReference type="ARBA" id="ARBA00022840"/>
    </source>
</evidence>
<dbReference type="EMBL" id="CM007371">
    <property type="protein sequence ID" value="OIW02869.1"/>
    <property type="molecule type" value="Genomic_DNA"/>
</dbReference>
<dbReference type="Gene3D" id="3.90.640.10">
    <property type="entry name" value="Actin, Chain A, domain 4"/>
    <property type="match status" value="2"/>
</dbReference>
<evidence type="ECO:0008006" key="8">
    <source>
        <dbReference type="Google" id="ProtNLM"/>
    </source>
</evidence>
<dbReference type="Proteomes" id="UP000188354">
    <property type="component" value="Chromosome LG11"/>
</dbReference>
<gene>
    <name evidence="6" type="ORF">TanjilG_29645</name>
</gene>
<keyword evidence="2" id="KW-0067">ATP-binding</keyword>
<name>A0A4P1R646_LUPAN</name>
<keyword evidence="7" id="KW-1185">Reference proteome</keyword>
<feature type="region of interest" description="Disordered" evidence="5">
    <location>
        <begin position="528"/>
        <end position="553"/>
    </location>
</feature>
<evidence type="ECO:0000256" key="3">
    <source>
        <dbReference type="ARBA" id="ARBA00023186"/>
    </source>
</evidence>
<dbReference type="PRINTS" id="PR00301">
    <property type="entry name" value="HEATSHOCK70"/>
</dbReference>
<keyword evidence="1" id="KW-0547">Nucleotide-binding</keyword>
<organism evidence="6 7">
    <name type="scientific">Lupinus angustifolius</name>
    <name type="common">Narrow-leaved blue lupine</name>
    <dbReference type="NCBI Taxonomy" id="3871"/>
    <lineage>
        <taxon>Eukaryota</taxon>
        <taxon>Viridiplantae</taxon>
        <taxon>Streptophyta</taxon>
        <taxon>Embryophyta</taxon>
        <taxon>Tracheophyta</taxon>
        <taxon>Spermatophyta</taxon>
        <taxon>Magnoliopsida</taxon>
        <taxon>eudicotyledons</taxon>
        <taxon>Gunneridae</taxon>
        <taxon>Pentapetalae</taxon>
        <taxon>rosids</taxon>
        <taxon>fabids</taxon>
        <taxon>Fabales</taxon>
        <taxon>Fabaceae</taxon>
        <taxon>Papilionoideae</taxon>
        <taxon>50 kb inversion clade</taxon>
        <taxon>genistoids sensu lato</taxon>
        <taxon>core genistoids</taxon>
        <taxon>Genisteae</taxon>
        <taxon>Lupinus</taxon>
    </lineage>
</organism>
<dbReference type="CDD" id="cd24095">
    <property type="entry name" value="ASKHA_NBD_HSP70_AtHsp70-14-like"/>
    <property type="match status" value="1"/>
</dbReference>
<proteinExistence type="inferred from homology"/>
<dbReference type="GO" id="GO:0005634">
    <property type="term" value="C:nucleus"/>
    <property type="evidence" value="ECO:0007669"/>
    <property type="project" value="TreeGrafter"/>
</dbReference>